<dbReference type="InterPro" id="IPR012947">
    <property type="entry name" value="tRNA_SAD"/>
</dbReference>
<keyword evidence="12" id="KW-0175">Coiled coil</keyword>
<name>A0A2P5SVP9_9GAMM</name>
<comment type="catalytic activity">
    <reaction evidence="11">
        <text>tRNA(Ala) + L-alanine + ATP = L-alanyl-tRNA(Ala) + AMP + diphosphate</text>
        <dbReference type="Rhea" id="RHEA:12540"/>
        <dbReference type="Rhea" id="RHEA-COMP:9657"/>
        <dbReference type="Rhea" id="RHEA-COMP:9923"/>
        <dbReference type="ChEBI" id="CHEBI:30616"/>
        <dbReference type="ChEBI" id="CHEBI:33019"/>
        <dbReference type="ChEBI" id="CHEBI:57972"/>
        <dbReference type="ChEBI" id="CHEBI:78442"/>
        <dbReference type="ChEBI" id="CHEBI:78497"/>
        <dbReference type="ChEBI" id="CHEBI:456215"/>
        <dbReference type="EC" id="6.1.1.7"/>
    </reaction>
</comment>
<comment type="subcellular location">
    <subcellularLocation>
        <location evidence="11">Cytoplasm</location>
    </subcellularLocation>
</comment>
<comment type="similarity">
    <text evidence="1 11">Belongs to the class-II aminoacyl-tRNA synthetase family.</text>
</comment>
<dbReference type="Gene3D" id="3.30.930.10">
    <property type="entry name" value="Bira Bifunctional Protein, Domain 2"/>
    <property type="match status" value="1"/>
</dbReference>
<evidence type="ECO:0000256" key="11">
    <source>
        <dbReference type="HAMAP-Rule" id="MF_00036"/>
    </source>
</evidence>
<keyword evidence="8 11" id="KW-0694">RNA-binding</keyword>
<dbReference type="EC" id="6.1.1.7" evidence="11"/>
<dbReference type="InterPro" id="IPR045864">
    <property type="entry name" value="aa-tRNA-synth_II/BPL/LPL"/>
</dbReference>
<keyword evidence="4 11" id="KW-0479">Metal-binding</keyword>
<comment type="subunit">
    <text evidence="11">Homotetramer.</text>
</comment>
<dbReference type="InterPro" id="IPR002318">
    <property type="entry name" value="Ala-tRNA-lgiase_IIc"/>
</dbReference>
<organism evidence="14 15">
    <name type="scientific">Candidatus Pantoea edessiphila</name>
    <dbReference type="NCBI Taxonomy" id="2044610"/>
    <lineage>
        <taxon>Bacteria</taxon>
        <taxon>Pseudomonadati</taxon>
        <taxon>Pseudomonadota</taxon>
        <taxon>Gammaproteobacteria</taxon>
        <taxon>Enterobacterales</taxon>
        <taxon>Erwiniaceae</taxon>
        <taxon>Pantoea</taxon>
    </lineage>
</organism>
<evidence type="ECO:0000256" key="3">
    <source>
        <dbReference type="ARBA" id="ARBA00022598"/>
    </source>
</evidence>
<evidence type="ECO:0000256" key="4">
    <source>
        <dbReference type="ARBA" id="ARBA00022723"/>
    </source>
</evidence>
<dbReference type="EMBL" id="PDKU01000004">
    <property type="protein sequence ID" value="PPI86380.1"/>
    <property type="molecule type" value="Genomic_DNA"/>
</dbReference>
<dbReference type="InterPro" id="IPR018162">
    <property type="entry name" value="Ala-tRNA-ligase_IIc_anticod-bd"/>
</dbReference>
<dbReference type="CDD" id="cd00673">
    <property type="entry name" value="AlaRS_core"/>
    <property type="match status" value="1"/>
</dbReference>
<dbReference type="SMART" id="SM00863">
    <property type="entry name" value="tRNA_SAD"/>
    <property type="match status" value="1"/>
</dbReference>
<dbReference type="PANTHER" id="PTHR11777:SF9">
    <property type="entry name" value="ALANINE--TRNA LIGASE, CYTOPLASMIC"/>
    <property type="match status" value="1"/>
</dbReference>
<dbReference type="GO" id="GO:0005829">
    <property type="term" value="C:cytosol"/>
    <property type="evidence" value="ECO:0007669"/>
    <property type="project" value="TreeGrafter"/>
</dbReference>
<evidence type="ECO:0000256" key="12">
    <source>
        <dbReference type="SAM" id="Coils"/>
    </source>
</evidence>
<dbReference type="Gene3D" id="2.40.30.130">
    <property type="match status" value="1"/>
</dbReference>
<keyword evidence="5 11" id="KW-0547">Nucleotide-binding</keyword>
<evidence type="ECO:0000256" key="2">
    <source>
        <dbReference type="ARBA" id="ARBA00022555"/>
    </source>
</evidence>
<evidence type="ECO:0000313" key="15">
    <source>
        <dbReference type="Proteomes" id="UP000296144"/>
    </source>
</evidence>
<dbReference type="Gene3D" id="3.10.310.40">
    <property type="match status" value="1"/>
</dbReference>
<dbReference type="FunFam" id="3.30.930.10:FF:000004">
    <property type="entry name" value="Alanine--tRNA ligase"/>
    <property type="match status" value="1"/>
</dbReference>
<feature type="binding site" evidence="11">
    <location>
        <position position="565"/>
    </location>
    <ligand>
        <name>Zn(2+)</name>
        <dbReference type="ChEBI" id="CHEBI:29105"/>
    </ligand>
</feature>
<evidence type="ECO:0000256" key="5">
    <source>
        <dbReference type="ARBA" id="ARBA00022741"/>
    </source>
</evidence>
<accession>A0A2P5SVP9</accession>
<dbReference type="InterPro" id="IPR023033">
    <property type="entry name" value="Ala_tRNA_ligase_euk/bac"/>
</dbReference>
<keyword evidence="6 11" id="KW-0862">Zinc</keyword>
<comment type="function">
    <text evidence="11">Catalyzes the attachment of alanine to tRNA(Ala) in a two-step reaction: alanine is first activated by ATP to form Ala-AMP and then transferred to the acceptor end of tRNA(Ala). Also edits incorrectly charged Ser-tRNA(Ala) and Gly-tRNA(Ala) via its editing domain.</text>
</comment>
<dbReference type="SUPFAM" id="SSF55681">
    <property type="entry name" value="Class II aaRS and biotin synthetases"/>
    <property type="match status" value="1"/>
</dbReference>
<dbReference type="AlphaFoldDB" id="A0A2P5SVP9"/>
<dbReference type="Gene3D" id="3.30.54.20">
    <property type="match status" value="1"/>
</dbReference>
<evidence type="ECO:0000256" key="10">
    <source>
        <dbReference type="ARBA" id="ARBA00023146"/>
    </source>
</evidence>
<dbReference type="PANTHER" id="PTHR11777">
    <property type="entry name" value="ALANYL-TRNA SYNTHETASE"/>
    <property type="match status" value="1"/>
</dbReference>
<dbReference type="Pfam" id="PF02272">
    <property type="entry name" value="DHHA1"/>
    <property type="match status" value="1"/>
</dbReference>
<dbReference type="InterPro" id="IPR009000">
    <property type="entry name" value="Transl_B-barrel_sf"/>
</dbReference>
<dbReference type="InterPro" id="IPR018163">
    <property type="entry name" value="Thr/Ala-tRNA-synth_IIc_edit"/>
</dbReference>
<keyword evidence="10 11" id="KW-0030">Aminoacyl-tRNA synthetase</keyword>
<comment type="domain">
    <text evidence="11">Consists of three domains; the N-terminal catalytic domain, the editing domain and the C-terminal C-Ala domain. The editing domain removes incorrectly charged amino acids, while the C-Ala domain, along with tRNA(Ala), serves as a bridge to cooperatively bring together the editing and aminoacylation centers thus stimulating deacylation of misacylated tRNAs.</text>
</comment>
<dbReference type="SUPFAM" id="SSF50447">
    <property type="entry name" value="Translation proteins"/>
    <property type="match status" value="1"/>
</dbReference>
<dbReference type="Proteomes" id="UP000296144">
    <property type="component" value="Unassembled WGS sequence"/>
</dbReference>
<dbReference type="GO" id="GO:0004813">
    <property type="term" value="F:alanine-tRNA ligase activity"/>
    <property type="evidence" value="ECO:0007669"/>
    <property type="project" value="UniProtKB-UniRule"/>
</dbReference>
<dbReference type="GO" id="GO:0006419">
    <property type="term" value="P:alanyl-tRNA aminoacylation"/>
    <property type="evidence" value="ECO:0007669"/>
    <property type="project" value="UniProtKB-UniRule"/>
</dbReference>
<dbReference type="InterPro" id="IPR050058">
    <property type="entry name" value="Ala-tRNA_ligase"/>
</dbReference>
<gene>
    <name evidence="11" type="primary">alaS</name>
    <name evidence="14" type="ORF">CRV10_02790</name>
</gene>
<dbReference type="GO" id="GO:0000049">
    <property type="term" value="F:tRNA binding"/>
    <property type="evidence" value="ECO:0007669"/>
    <property type="project" value="UniProtKB-KW"/>
</dbReference>
<dbReference type="Gene3D" id="3.30.980.10">
    <property type="entry name" value="Threonyl-trna Synthetase, Chain A, domain 2"/>
    <property type="match status" value="1"/>
</dbReference>
<evidence type="ECO:0000256" key="7">
    <source>
        <dbReference type="ARBA" id="ARBA00022840"/>
    </source>
</evidence>
<feature type="binding site" evidence="11">
    <location>
        <position position="671"/>
    </location>
    <ligand>
        <name>Zn(2+)</name>
        <dbReference type="ChEBI" id="CHEBI:29105"/>
    </ligand>
</feature>
<keyword evidence="3 11" id="KW-0436">Ligase</keyword>
<dbReference type="SUPFAM" id="SSF101353">
    <property type="entry name" value="Putative anticodon-binding domain of alanyl-tRNA synthetase (AlaRS)"/>
    <property type="match status" value="1"/>
</dbReference>
<proteinExistence type="inferred from homology"/>
<evidence type="ECO:0000256" key="8">
    <source>
        <dbReference type="ARBA" id="ARBA00022884"/>
    </source>
</evidence>
<keyword evidence="2 11" id="KW-0820">tRNA-binding</keyword>
<dbReference type="GO" id="GO:0002161">
    <property type="term" value="F:aminoacyl-tRNA deacylase activity"/>
    <property type="evidence" value="ECO:0007669"/>
    <property type="project" value="TreeGrafter"/>
</dbReference>
<dbReference type="GO" id="GO:0045892">
    <property type="term" value="P:negative regulation of DNA-templated transcription"/>
    <property type="evidence" value="ECO:0007669"/>
    <property type="project" value="TreeGrafter"/>
</dbReference>
<dbReference type="SUPFAM" id="SSF55186">
    <property type="entry name" value="ThrRS/AlaRS common domain"/>
    <property type="match status" value="1"/>
</dbReference>
<protein>
    <recommendedName>
        <fullName evidence="11">Alanine--tRNA ligase</fullName>
        <ecNumber evidence="11">6.1.1.7</ecNumber>
    </recommendedName>
    <alternativeName>
        <fullName evidence="11">Alanyl-tRNA synthetase</fullName>
        <shortName evidence="11">AlaRS</shortName>
    </alternativeName>
</protein>
<dbReference type="InterPro" id="IPR018165">
    <property type="entry name" value="Ala-tRNA-synth_IIc_core"/>
</dbReference>
<keyword evidence="9 11" id="KW-0648">Protein biosynthesis</keyword>
<dbReference type="InterPro" id="IPR018164">
    <property type="entry name" value="Ala-tRNA-synth_IIc_N"/>
</dbReference>
<comment type="caution">
    <text evidence="14">The sequence shown here is derived from an EMBL/GenBank/DDBJ whole genome shotgun (WGS) entry which is preliminary data.</text>
</comment>
<feature type="domain" description="Alanyl-transfer RNA synthetases family profile" evidence="13">
    <location>
        <begin position="3"/>
        <end position="710"/>
    </location>
</feature>
<evidence type="ECO:0000259" key="13">
    <source>
        <dbReference type="PROSITE" id="PS50860"/>
    </source>
</evidence>
<dbReference type="OrthoDB" id="9803884at2"/>
<dbReference type="Pfam" id="PF01411">
    <property type="entry name" value="tRNA-synt_2c"/>
    <property type="match status" value="1"/>
</dbReference>
<dbReference type="InterPro" id="IPR003156">
    <property type="entry name" value="DHHA1_dom"/>
</dbReference>
<dbReference type="PRINTS" id="PR00980">
    <property type="entry name" value="TRNASYNTHALA"/>
</dbReference>
<dbReference type="GO" id="GO:0008270">
    <property type="term" value="F:zinc ion binding"/>
    <property type="evidence" value="ECO:0007669"/>
    <property type="project" value="UniProtKB-UniRule"/>
</dbReference>
<dbReference type="GO" id="GO:0005524">
    <property type="term" value="F:ATP binding"/>
    <property type="evidence" value="ECO:0007669"/>
    <property type="project" value="UniProtKB-UniRule"/>
</dbReference>
<evidence type="ECO:0000256" key="9">
    <source>
        <dbReference type="ARBA" id="ARBA00022917"/>
    </source>
</evidence>
<keyword evidence="11" id="KW-0963">Cytoplasm</keyword>
<dbReference type="RefSeq" id="WP_136130323.1">
    <property type="nucleotide sequence ID" value="NZ_PDKU01000004.1"/>
</dbReference>
<keyword evidence="15" id="KW-1185">Reference proteome</keyword>
<dbReference type="NCBIfam" id="TIGR00344">
    <property type="entry name" value="alaS"/>
    <property type="match status" value="1"/>
</dbReference>
<dbReference type="PROSITE" id="PS50860">
    <property type="entry name" value="AA_TRNA_LIGASE_II_ALA"/>
    <property type="match status" value="1"/>
</dbReference>
<evidence type="ECO:0000256" key="6">
    <source>
        <dbReference type="ARBA" id="ARBA00022833"/>
    </source>
</evidence>
<dbReference type="FunFam" id="3.10.310.40:FF:000001">
    <property type="entry name" value="Alanine--tRNA ligase"/>
    <property type="match status" value="1"/>
</dbReference>
<evidence type="ECO:0000313" key="14">
    <source>
        <dbReference type="EMBL" id="PPI86380.1"/>
    </source>
</evidence>
<feature type="binding site" evidence="11">
    <location>
        <position position="667"/>
    </location>
    <ligand>
        <name>Zn(2+)</name>
        <dbReference type="ChEBI" id="CHEBI:29105"/>
    </ligand>
</feature>
<dbReference type="FunFam" id="3.30.980.10:FF:000004">
    <property type="entry name" value="Alanine--tRNA ligase, cytoplasmic"/>
    <property type="match status" value="1"/>
</dbReference>
<comment type="cofactor">
    <cofactor evidence="11">
        <name>Zn(2+)</name>
        <dbReference type="ChEBI" id="CHEBI:29105"/>
    </cofactor>
    <text evidence="11">Binds 1 zinc ion per subunit.</text>
</comment>
<feature type="binding site" evidence="11">
    <location>
        <position position="569"/>
    </location>
    <ligand>
        <name>Zn(2+)</name>
        <dbReference type="ChEBI" id="CHEBI:29105"/>
    </ligand>
</feature>
<evidence type="ECO:0000256" key="1">
    <source>
        <dbReference type="ARBA" id="ARBA00008226"/>
    </source>
</evidence>
<dbReference type="HAMAP" id="MF_00036_B">
    <property type="entry name" value="Ala_tRNA_synth_B"/>
    <property type="match status" value="1"/>
</dbReference>
<sequence>MIKSTNEIRQMFLDFFQSKGHKVIDSSSLVPDNDTTLLFTNAGMNQFKKIFLCQERVDYTRAVTCQRCIRAGGKHNDLKHVGYTKRHNTFFEMLGNFSFGDYFKKEAILFAWELLTSNKWFNIPKNRLFVTVYISDSETYNIWANDIGIPNNRIIKVGDQQGIPYLSDNFWQMGDTGPCGPCTEIIYDYRNLSSDLFNIDLTLHNNDYLELWNIVFLQFDRQSDGIMLPLFKPSIDTGMGLERITSVIQNVRSNYEIDFFKKLIDKIAQLIGIQDIHNNSLKVIADHIRSSVFLIADGVLPSNENRGYVLRRIIRRAIRHGKKLGAKKSFFYLLVKPFIEIINTKPNDLSNKQTQIEKVLKFEEEQFAKIFQRGRSLLNEKLSNLQGKTLNGEFVFYLHDTFGFPVDCTKDICKERNVTIDMSCFEKAMLSQQSRARKSNQFEFHRNNLMNYNIESSFIGYEQLNSLSVIKLIYVLDEKVENISTNMQNAIIILDKTPFYGESGGQIGDIGILIKQNAKFVINDTKKYGNLTYHIGILLSGNLSIGDICETMVDTTYRRLISLNHSATHMLHSALCKVLGNHILQKGSFISDSYFRFDFLHHSALKKNEINKIEEIINEQIYCNLPVITKTTNLEEAKIQGAKMLFKQKYSKNVRVVRIGSFSTELCGGTHAVSTGEIGLCFIRSESGIASSIRRIEGITSKAVLNQINIYKNTLHNISDKMKTNVENLDQKIESLIQKSNILEKQIDQLLNEKASNDSKILINNAINIEGIKLLVNKIENTTPSMMNNIILQLRHQLHSSIIVLATVTQSKILLIASVTKDLTSRFPAHELIYYLAKQIDGKGGGKSDLARAGGKNIKALKDTLSSIKSWVYNRL</sequence>
<feature type="coiled-coil region" evidence="12">
    <location>
        <begin position="719"/>
        <end position="753"/>
    </location>
</feature>
<dbReference type="Pfam" id="PF07973">
    <property type="entry name" value="tRNA_SAD"/>
    <property type="match status" value="1"/>
</dbReference>
<reference evidence="14 15" key="1">
    <citation type="journal article" date="2018" name="Genome Biol. Evol.">
        <title>Cladogenesis and Genomic Streamlining in Extracellular Endosymbionts of Tropical Stink Bugs.</title>
        <authorList>
            <person name="Otero-Bravo A."/>
            <person name="Goffredi S."/>
            <person name="Sabree Z.L."/>
        </authorList>
    </citation>
    <scope>NUCLEOTIDE SEQUENCE [LARGE SCALE GENOMIC DNA]</scope>
    <source>
        <strain evidence="14 15">SoEL</strain>
    </source>
</reference>
<keyword evidence="7 11" id="KW-0067">ATP-binding</keyword>